<dbReference type="OrthoDB" id="190098at2759"/>
<dbReference type="PANTHER" id="PTHR21292">
    <property type="entry name" value="EXOCYST COMPLEX COMPONENT SEC6-RELATED"/>
    <property type="match status" value="1"/>
</dbReference>
<evidence type="ECO:0000256" key="2">
    <source>
        <dbReference type="ARBA" id="ARBA00022473"/>
    </source>
</evidence>
<dbReference type="GeneID" id="103083405"/>
<keyword evidence="2" id="KW-0217">Developmental protein</keyword>
<evidence type="ECO:0000313" key="9">
    <source>
        <dbReference type="Proteomes" id="UP000265300"/>
    </source>
</evidence>
<protein>
    <recommendedName>
        <fullName evidence="6">Tumor necrosis factor alpha-induced protein 2</fullName>
    </recommendedName>
    <alternativeName>
        <fullName evidence="7">Primary response gene B94 protein</fullName>
    </alternativeName>
</protein>
<dbReference type="FunFam" id="1.10.357.70:FF:000004">
    <property type="entry name" value="Tumor necrosis factor alpha-induced protein 2"/>
    <property type="match status" value="1"/>
</dbReference>
<keyword evidence="4" id="KW-0221">Differentiation</keyword>
<dbReference type="GO" id="GO:0030154">
    <property type="term" value="P:cell differentiation"/>
    <property type="evidence" value="ECO:0007669"/>
    <property type="project" value="UniProtKB-KW"/>
</dbReference>
<evidence type="ECO:0000256" key="6">
    <source>
        <dbReference type="ARBA" id="ARBA00072723"/>
    </source>
</evidence>
<accession>A0A340X9H2</accession>
<dbReference type="PANTHER" id="PTHR21292:SF4">
    <property type="entry name" value="TUMOR NECROSIS FACTOR ALPHA-INDUCED PROTEIN 2"/>
    <property type="match status" value="1"/>
</dbReference>
<dbReference type="InterPro" id="IPR010326">
    <property type="entry name" value="EXOC3/Sec6"/>
</dbReference>
<dbReference type="CTD" id="7127"/>
<reference evidence="10" key="1">
    <citation type="submission" date="2025-08" db="UniProtKB">
        <authorList>
            <consortium name="RefSeq"/>
        </authorList>
    </citation>
    <scope>IDENTIFICATION</scope>
</reference>
<evidence type="ECO:0000256" key="4">
    <source>
        <dbReference type="ARBA" id="ARBA00022782"/>
    </source>
</evidence>
<evidence type="ECO:0000313" key="10">
    <source>
        <dbReference type="RefSeq" id="XP_007455670.1"/>
    </source>
</evidence>
<dbReference type="InParanoid" id="A0A340X9H2"/>
<dbReference type="STRING" id="118797.A0A340X9H2"/>
<gene>
    <name evidence="10" type="primary">TNFAIP2</name>
</gene>
<dbReference type="GO" id="GO:0051601">
    <property type="term" value="P:exocyst localization"/>
    <property type="evidence" value="ECO:0007669"/>
    <property type="project" value="TreeGrafter"/>
</dbReference>
<dbReference type="Pfam" id="PF06046">
    <property type="entry name" value="Sec6"/>
    <property type="match status" value="1"/>
</dbReference>
<keyword evidence="9" id="KW-1185">Reference proteome</keyword>
<feature type="region of interest" description="Disordered" evidence="8">
    <location>
        <begin position="1"/>
        <end position="72"/>
    </location>
</feature>
<dbReference type="RefSeq" id="XP_007455670.1">
    <property type="nucleotide sequence ID" value="XM_007455608.1"/>
</dbReference>
<comment type="function">
    <text evidence="5">May play a role as a mediator of inflammation and angiogenesis.</text>
</comment>
<proteinExistence type="inferred from homology"/>
<evidence type="ECO:0000256" key="1">
    <source>
        <dbReference type="ARBA" id="ARBA00009447"/>
    </source>
</evidence>
<dbReference type="AlphaFoldDB" id="A0A340X9H2"/>
<dbReference type="GO" id="GO:0000145">
    <property type="term" value="C:exocyst"/>
    <property type="evidence" value="ECO:0007669"/>
    <property type="project" value="InterPro"/>
</dbReference>
<dbReference type="GO" id="GO:0000149">
    <property type="term" value="F:SNARE binding"/>
    <property type="evidence" value="ECO:0007669"/>
    <property type="project" value="TreeGrafter"/>
</dbReference>
<comment type="similarity">
    <text evidence="1">Belongs to the SEC6 family.</text>
</comment>
<evidence type="ECO:0000256" key="5">
    <source>
        <dbReference type="ARBA" id="ARBA00054749"/>
    </source>
</evidence>
<dbReference type="FunCoup" id="A0A340X9H2">
    <property type="interactions" value="64"/>
</dbReference>
<evidence type="ECO:0000256" key="3">
    <source>
        <dbReference type="ARBA" id="ARBA00022657"/>
    </source>
</evidence>
<keyword evidence="3" id="KW-0037">Angiogenesis</keyword>
<name>A0A340X9H2_LIPVE</name>
<dbReference type="KEGG" id="lve:103083405"/>
<dbReference type="InterPro" id="IPR042532">
    <property type="entry name" value="EXOC3/Sec6_C"/>
</dbReference>
<evidence type="ECO:0000256" key="7">
    <source>
        <dbReference type="ARBA" id="ARBA00079010"/>
    </source>
</evidence>
<dbReference type="Gene3D" id="1.10.357.70">
    <property type="entry name" value="Exocyst complex component Sec6, C-terminal domain"/>
    <property type="match status" value="1"/>
</dbReference>
<sequence length="654" mass="72927">MSEASSEDLAPPLAAGEAPDGDEEAAAKKRPRGLAAVFRVFTKGRKKKGRPGSAEPEGDSEPQSRPAGRLPTVEELKADLERGRLEAAGPLLALERELQAVMAAGGMSEEELLRRQSKVEALYVLLRDQVLGLLRRPLEAAPERLRQALAVLAEQEREDRAAAAAAAAGPGPSALAATRPRHWLQLWRRGVAQAAEERLGQRPAAAAEGRTEAERAFLHMGRTMKEDLEAVVERLKPLFPAEFAVVAAYAESYHEHFAAQLADLAQFELSERDTYVLLVWVQNLYPNDIINSPKLAGELQGVRLGSLLSPKQIRLLEATFLCNQVASVKELMARALELESQRWTQDVAPQRLDGHCHSELAIDIIQIISQGQAKAESITLDLGMQIKHMLLVELAAFLKSYQRAFDEFLERCKQLRNYRANVIANINNCLSFRMFVDQKWQIPQDLPSHLLSPLNELKSHGVDTLLQNLFGVLKPLFKRFTQTRWAAPAQTLEEIISVVGERLPEFSELQDCFREELMEVVHLHLVKEYIIRLSKRRLVLKTAEQQQQLAGHILADAELIHRFCTQNGSPATWLHHALPTLAEIIRLQDPSAIKIEVATYATWYPDFSKGHLSAILAIKGNLSNSEFRGIRSILDINTGVREPSKSLFSLIKVG</sequence>
<organism evidence="9 10">
    <name type="scientific">Lipotes vexillifer</name>
    <name type="common">Yangtze river dolphin</name>
    <dbReference type="NCBI Taxonomy" id="118797"/>
    <lineage>
        <taxon>Eukaryota</taxon>
        <taxon>Metazoa</taxon>
        <taxon>Chordata</taxon>
        <taxon>Craniata</taxon>
        <taxon>Vertebrata</taxon>
        <taxon>Euteleostomi</taxon>
        <taxon>Mammalia</taxon>
        <taxon>Eutheria</taxon>
        <taxon>Laurasiatheria</taxon>
        <taxon>Artiodactyla</taxon>
        <taxon>Whippomorpha</taxon>
        <taxon>Cetacea</taxon>
        <taxon>Odontoceti</taxon>
        <taxon>Lipotidae</taxon>
        <taxon>Lipotes</taxon>
    </lineage>
</organism>
<evidence type="ECO:0000256" key="8">
    <source>
        <dbReference type="SAM" id="MobiDB-lite"/>
    </source>
</evidence>
<dbReference type="Proteomes" id="UP000265300">
    <property type="component" value="Unplaced"/>
</dbReference>
<dbReference type="GO" id="GO:0001525">
    <property type="term" value="P:angiogenesis"/>
    <property type="evidence" value="ECO:0007669"/>
    <property type="project" value="UniProtKB-KW"/>
</dbReference>
<dbReference type="GO" id="GO:0006887">
    <property type="term" value="P:exocytosis"/>
    <property type="evidence" value="ECO:0007669"/>
    <property type="project" value="InterPro"/>
</dbReference>